<dbReference type="Pfam" id="PF00557">
    <property type="entry name" value="Peptidase_M24"/>
    <property type="match status" value="1"/>
</dbReference>
<evidence type="ECO:0000256" key="2">
    <source>
        <dbReference type="ARBA" id="ARBA00008766"/>
    </source>
</evidence>
<feature type="domain" description="Peptidase M24" evidence="6">
    <location>
        <begin position="73"/>
        <end position="127"/>
    </location>
</feature>
<dbReference type="InterPro" id="IPR052433">
    <property type="entry name" value="X-Pro_dipept-like"/>
</dbReference>
<dbReference type="PANTHER" id="PTHR43226">
    <property type="entry name" value="XAA-PRO AMINOPEPTIDASE 3"/>
    <property type="match status" value="1"/>
</dbReference>
<gene>
    <name evidence="7" type="ORF">H0H81_004067</name>
</gene>
<comment type="cofactor">
    <cofactor evidence="1">
        <name>Mn(2+)</name>
        <dbReference type="ChEBI" id="CHEBI:29035"/>
    </cofactor>
</comment>
<dbReference type="Proteomes" id="UP000717328">
    <property type="component" value="Unassembled WGS sequence"/>
</dbReference>
<reference evidence="7" key="2">
    <citation type="submission" date="2021-10" db="EMBL/GenBank/DDBJ databases">
        <title>Phylogenomics reveals ancestral predisposition of the termite-cultivated fungus Termitomyces towards a domesticated lifestyle.</title>
        <authorList>
            <person name="Auxier B."/>
            <person name="Grum-Grzhimaylo A."/>
            <person name="Cardenas M.E."/>
            <person name="Lodge J.D."/>
            <person name="Laessoe T."/>
            <person name="Pedersen O."/>
            <person name="Smith M.E."/>
            <person name="Kuyper T.W."/>
            <person name="Franco-Molano E.A."/>
            <person name="Baroni T.J."/>
            <person name="Aanen D.K."/>
        </authorList>
    </citation>
    <scope>NUCLEOTIDE SEQUENCE</scope>
    <source>
        <strain evidence="7">D49</strain>
    </source>
</reference>
<evidence type="ECO:0000313" key="8">
    <source>
        <dbReference type="Proteomes" id="UP000717328"/>
    </source>
</evidence>
<accession>A0A9P7K903</accession>
<evidence type="ECO:0000256" key="5">
    <source>
        <dbReference type="ARBA" id="ARBA00023211"/>
    </source>
</evidence>
<name>A0A9P7K903_9AGAR</name>
<comment type="caution">
    <text evidence="7">The sequence shown here is derived from an EMBL/GenBank/DDBJ whole genome shotgun (WGS) entry which is preliminary data.</text>
</comment>
<dbReference type="OrthoDB" id="4215474at2759"/>
<dbReference type="PANTHER" id="PTHR43226:SF4">
    <property type="entry name" value="XAA-PRO AMINOPEPTIDASE 3"/>
    <property type="match status" value="1"/>
</dbReference>
<evidence type="ECO:0000259" key="6">
    <source>
        <dbReference type="Pfam" id="PF00557"/>
    </source>
</evidence>
<evidence type="ECO:0000313" key="7">
    <source>
        <dbReference type="EMBL" id="KAG5639346.1"/>
    </source>
</evidence>
<dbReference type="AlphaFoldDB" id="A0A9P7K903"/>
<dbReference type="SUPFAM" id="SSF55920">
    <property type="entry name" value="Creatinase/aminopeptidase"/>
    <property type="match status" value="1"/>
</dbReference>
<dbReference type="InterPro" id="IPR036005">
    <property type="entry name" value="Creatinase/aminopeptidase-like"/>
</dbReference>
<evidence type="ECO:0000256" key="4">
    <source>
        <dbReference type="ARBA" id="ARBA00022801"/>
    </source>
</evidence>
<dbReference type="InterPro" id="IPR000994">
    <property type="entry name" value="Pept_M24"/>
</dbReference>
<keyword evidence="5" id="KW-0464">Manganese</keyword>
<proteinExistence type="inferred from homology"/>
<dbReference type="GO" id="GO:0004177">
    <property type="term" value="F:aminopeptidase activity"/>
    <property type="evidence" value="ECO:0007669"/>
    <property type="project" value="TreeGrafter"/>
</dbReference>
<comment type="similarity">
    <text evidence="2">Belongs to the peptidase M24B family.</text>
</comment>
<evidence type="ECO:0000256" key="3">
    <source>
        <dbReference type="ARBA" id="ARBA00022723"/>
    </source>
</evidence>
<sequence length="133" mass="14498">MAAYNHVYVDVPPTHTRRGPRATSKSVLKYLAPPSEARSDYDVIVDSLTTKRKPLAPEVARLRAIKSAAEQRVMRTAADISGRAHAKTMRFTRPGVSEAALAAHFEYLCILSGAQRLAYVPVVASGSVAYLML</sequence>
<dbReference type="GO" id="GO:0005739">
    <property type="term" value="C:mitochondrion"/>
    <property type="evidence" value="ECO:0007669"/>
    <property type="project" value="TreeGrafter"/>
</dbReference>
<protein>
    <recommendedName>
        <fullName evidence="6">Peptidase M24 domain-containing protein</fullName>
    </recommendedName>
</protein>
<keyword evidence="8" id="KW-1185">Reference proteome</keyword>
<keyword evidence="4" id="KW-0378">Hydrolase</keyword>
<dbReference type="EMBL" id="JABCKI010005724">
    <property type="protein sequence ID" value="KAG5639346.1"/>
    <property type="molecule type" value="Genomic_DNA"/>
</dbReference>
<dbReference type="GO" id="GO:0046872">
    <property type="term" value="F:metal ion binding"/>
    <property type="evidence" value="ECO:0007669"/>
    <property type="project" value="UniProtKB-KW"/>
</dbReference>
<keyword evidence="3" id="KW-0479">Metal-binding</keyword>
<reference evidence="7" key="1">
    <citation type="submission" date="2021-02" db="EMBL/GenBank/DDBJ databases">
        <authorList>
            <person name="Nieuwenhuis M."/>
            <person name="Van De Peppel L.J.J."/>
        </authorList>
    </citation>
    <scope>NUCLEOTIDE SEQUENCE</scope>
    <source>
        <strain evidence="7">D49</strain>
    </source>
</reference>
<dbReference type="Gene3D" id="3.90.230.10">
    <property type="entry name" value="Creatinase/methionine aminopeptidase superfamily"/>
    <property type="match status" value="1"/>
</dbReference>
<evidence type="ECO:0000256" key="1">
    <source>
        <dbReference type="ARBA" id="ARBA00001936"/>
    </source>
</evidence>
<dbReference type="GO" id="GO:0006508">
    <property type="term" value="P:proteolysis"/>
    <property type="evidence" value="ECO:0007669"/>
    <property type="project" value="TreeGrafter"/>
</dbReference>
<organism evidence="7 8">
    <name type="scientific">Sphagnurus paluster</name>
    <dbReference type="NCBI Taxonomy" id="117069"/>
    <lineage>
        <taxon>Eukaryota</taxon>
        <taxon>Fungi</taxon>
        <taxon>Dikarya</taxon>
        <taxon>Basidiomycota</taxon>
        <taxon>Agaricomycotina</taxon>
        <taxon>Agaricomycetes</taxon>
        <taxon>Agaricomycetidae</taxon>
        <taxon>Agaricales</taxon>
        <taxon>Tricholomatineae</taxon>
        <taxon>Lyophyllaceae</taxon>
        <taxon>Sphagnurus</taxon>
    </lineage>
</organism>